<dbReference type="PANTHER" id="PTHR11564:SF5">
    <property type="entry name" value="SIGNAL RECOGNITION PARTICLE SUBUNIT SRP54"/>
    <property type="match status" value="1"/>
</dbReference>
<dbReference type="Proteomes" id="UP000565441">
    <property type="component" value="Unassembled WGS sequence"/>
</dbReference>
<name>A0A8H5HCQ0_9AGAR</name>
<dbReference type="Gene3D" id="1.20.120.140">
    <property type="entry name" value="Signal recognition particle SRP54, nucleotide-binding domain"/>
    <property type="match status" value="1"/>
</dbReference>
<dbReference type="GO" id="GO:0008312">
    <property type="term" value="F:7S RNA binding"/>
    <property type="evidence" value="ECO:0007669"/>
    <property type="project" value="InterPro"/>
</dbReference>
<dbReference type="GO" id="GO:0005829">
    <property type="term" value="C:cytosol"/>
    <property type="evidence" value="ECO:0007669"/>
    <property type="project" value="TreeGrafter"/>
</dbReference>
<dbReference type="AlphaFoldDB" id="A0A8H5HCQ0"/>
<evidence type="ECO:0000256" key="10">
    <source>
        <dbReference type="ARBA" id="ARBA00034905"/>
    </source>
</evidence>
<dbReference type="GO" id="GO:0030942">
    <property type="term" value="F:endoplasmic reticulum signal peptide binding"/>
    <property type="evidence" value="ECO:0007669"/>
    <property type="project" value="TreeGrafter"/>
</dbReference>
<evidence type="ECO:0000256" key="1">
    <source>
        <dbReference type="ARBA" id="ARBA00004496"/>
    </source>
</evidence>
<keyword evidence="8" id="KW-0733">Signal recognition particle</keyword>
<comment type="similarity">
    <text evidence="2">Belongs to the GTP-binding SRP family. SRP54 subfamily.</text>
</comment>
<dbReference type="InterPro" id="IPR022941">
    <property type="entry name" value="SRP54"/>
</dbReference>
<evidence type="ECO:0000256" key="9">
    <source>
        <dbReference type="ARBA" id="ARBA00023274"/>
    </source>
</evidence>
<keyword evidence="6" id="KW-0694">RNA-binding</keyword>
<dbReference type="InterPro" id="IPR013822">
    <property type="entry name" value="Signal_recog_particl_SRP54_hlx"/>
</dbReference>
<dbReference type="SMART" id="SM00962">
    <property type="entry name" value="SRP54"/>
    <property type="match status" value="1"/>
</dbReference>
<evidence type="ECO:0000256" key="2">
    <source>
        <dbReference type="ARBA" id="ARBA00005450"/>
    </source>
</evidence>
<dbReference type="PANTHER" id="PTHR11564">
    <property type="entry name" value="SIGNAL RECOGNITION PARTICLE 54K PROTEIN SRP54"/>
    <property type="match status" value="1"/>
</dbReference>
<evidence type="ECO:0000256" key="12">
    <source>
        <dbReference type="ARBA" id="ARBA00048157"/>
    </source>
</evidence>
<dbReference type="SMART" id="SM00963">
    <property type="entry name" value="SRP54_N"/>
    <property type="match status" value="1"/>
</dbReference>
<dbReference type="GO" id="GO:0005786">
    <property type="term" value="C:signal recognition particle, endoplasmic reticulum targeting"/>
    <property type="evidence" value="ECO:0007669"/>
    <property type="project" value="UniProtKB-KW"/>
</dbReference>
<evidence type="ECO:0000313" key="15">
    <source>
        <dbReference type="Proteomes" id="UP000565441"/>
    </source>
</evidence>
<dbReference type="FunFam" id="3.40.50.300:FF:000022">
    <property type="entry name" value="Signal recognition particle 54 kDa subunit"/>
    <property type="match status" value="1"/>
</dbReference>
<proteinExistence type="inferred from homology"/>
<reference evidence="14 15" key="1">
    <citation type="journal article" date="2020" name="ISME J.">
        <title>Uncovering the hidden diversity of litter-decomposition mechanisms in mushroom-forming fungi.</title>
        <authorList>
            <person name="Floudas D."/>
            <person name="Bentzer J."/>
            <person name="Ahren D."/>
            <person name="Johansson T."/>
            <person name="Persson P."/>
            <person name="Tunlid A."/>
        </authorList>
    </citation>
    <scope>NUCLEOTIDE SEQUENCE [LARGE SCALE GENOMIC DNA]</scope>
    <source>
        <strain evidence="14 15">CBS 661.87</strain>
    </source>
</reference>
<dbReference type="SUPFAM" id="SSF52540">
    <property type="entry name" value="P-loop containing nucleoside triphosphate hydrolases"/>
    <property type="match status" value="1"/>
</dbReference>
<sequence length="575" mass="61496">MADASVLDFTRLAPDVDSVMVLADLGRKLNAALSSLNRAPVVDEKVLDAILKEITAALLESDVNVRLVASLRQKVKAKVKASLESSAVDKGKETNRKNLIQKAVFDELVHLVDPGVEPYKPKKGQSNVIMAVGLQGNGKTTTCTKLAVHYQKRGFKSAIVCADTFRAGAFDQTRQSATKAKVAYFGSYTETDPVTIAAQGVAKFKKERFDVIIVDTSGRHKQESELFEEMVQIGEAVNPNMTVLVLDASIGQAAEAQSRAFKESADFGAIIVTKMDGHAKGGGAISAVAATKTPIIFLGVGEHLHDLDRFSPQPFISKLLGLGDMQGLMEHMQDLATQNPDKQKEMAKKLEEGKGPISKIASMIPGLPQDLLQGSDEEGSLRMKRMIFITDSMTATELDSDGSPFMEIGKDGKPTDLTWRVTRVARGSGTSVREVEELLCQYRMMANMAKQAGGKNGWLSAMQKMQAAAGGKGRGAGGMPTPAQIQAMQRAMPPGMLQQMQRQMRSGGGMQEMMKAMMQGQGGDQMDMEEMQRMMASMGNGLGGLGGLGGLPGLGGAGMSGMADMFKMMGMGGGR</sequence>
<keyword evidence="3" id="KW-0963">Cytoplasm</keyword>
<gene>
    <name evidence="14" type="ORF">D9615_004005</name>
</gene>
<dbReference type="SMART" id="SM00382">
    <property type="entry name" value="AAA"/>
    <property type="match status" value="1"/>
</dbReference>
<keyword evidence="15" id="KW-1185">Reference proteome</keyword>
<dbReference type="FunFam" id="1.20.120.140:FF:000001">
    <property type="entry name" value="Signal recognition particle GTPase"/>
    <property type="match status" value="1"/>
</dbReference>
<evidence type="ECO:0000256" key="4">
    <source>
        <dbReference type="ARBA" id="ARBA00022741"/>
    </source>
</evidence>
<keyword evidence="9" id="KW-0687">Ribonucleoprotein</keyword>
<dbReference type="InterPro" id="IPR003593">
    <property type="entry name" value="AAA+_ATPase"/>
</dbReference>
<dbReference type="InterPro" id="IPR036225">
    <property type="entry name" value="SRP/SRP_N"/>
</dbReference>
<dbReference type="PROSITE" id="PS00300">
    <property type="entry name" value="SRP54"/>
    <property type="match status" value="1"/>
</dbReference>
<dbReference type="InterPro" id="IPR027417">
    <property type="entry name" value="P-loop_NTPase"/>
</dbReference>
<evidence type="ECO:0000256" key="11">
    <source>
        <dbReference type="ARBA" id="ARBA00035672"/>
    </source>
</evidence>
<evidence type="ECO:0000256" key="7">
    <source>
        <dbReference type="ARBA" id="ARBA00023134"/>
    </source>
</evidence>
<dbReference type="Pfam" id="PF02881">
    <property type="entry name" value="SRP54_N"/>
    <property type="match status" value="1"/>
</dbReference>
<comment type="caution">
    <text evidence="14">The sequence shown here is derived from an EMBL/GenBank/DDBJ whole genome shotgun (WGS) entry which is preliminary data.</text>
</comment>
<dbReference type="GO" id="GO:0006616">
    <property type="term" value="P:SRP-dependent cotranslational protein targeting to membrane, translocation"/>
    <property type="evidence" value="ECO:0007669"/>
    <property type="project" value="TreeGrafter"/>
</dbReference>
<dbReference type="Gene3D" id="1.10.260.30">
    <property type="entry name" value="Signal recognition particle, SRP54 subunit, M-domain"/>
    <property type="match status" value="1"/>
</dbReference>
<dbReference type="EC" id="3.6.5.4" evidence="11"/>
<protein>
    <recommendedName>
        <fullName evidence="11">signal-recognition-particle GTPase</fullName>
        <ecNumber evidence="11">3.6.5.4</ecNumber>
    </recommendedName>
    <alternativeName>
        <fullName evidence="10">Signal recognition particle 54 kDa protein homolog</fullName>
    </alternativeName>
</protein>
<accession>A0A8H5HCQ0</accession>
<dbReference type="GO" id="GO:0003924">
    <property type="term" value="F:GTPase activity"/>
    <property type="evidence" value="ECO:0007669"/>
    <property type="project" value="InterPro"/>
</dbReference>
<keyword evidence="5" id="KW-0378">Hydrolase</keyword>
<keyword evidence="4" id="KW-0547">Nucleotide-binding</keyword>
<dbReference type="Pfam" id="PF02978">
    <property type="entry name" value="SRP_SPB"/>
    <property type="match status" value="1"/>
</dbReference>
<dbReference type="InterPro" id="IPR004125">
    <property type="entry name" value="Signal_recog_particle_SRP54_M"/>
</dbReference>
<evidence type="ECO:0000256" key="3">
    <source>
        <dbReference type="ARBA" id="ARBA00022490"/>
    </source>
</evidence>
<evidence type="ECO:0000256" key="8">
    <source>
        <dbReference type="ARBA" id="ARBA00023135"/>
    </source>
</evidence>
<dbReference type="OrthoDB" id="10250817at2759"/>
<keyword evidence="7" id="KW-0342">GTP-binding</keyword>
<dbReference type="InterPro" id="IPR036891">
    <property type="entry name" value="Signal_recog_part_SRP54_M_sf"/>
</dbReference>
<feature type="domain" description="SRP54-type proteins GTP-binding" evidence="13">
    <location>
        <begin position="294"/>
        <end position="307"/>
    </location>
</feature>
<dbReference type="InterPro" id="IPR000897">
    <property type="entry name" value="SRP54_GTPase_dom"/>
</dbReference>
<dbReference type="GO" id="GO:0005525">
    <property type="term" value="F:GTP binding"/>
    <property type="evidence" value="ECO:0007669"/>
    <property type="project" value="UniProtKB-KW"/>
</dbReference>
<dbReference type="EMBL" id="JAACJP010000012">
    <property type="protein sequence ID" value="KAF5380897.1"/>
    <property type="molecule type" value="Genomic_DNA"/>
</dbReference>
<comment type="subcellular location">
    <subcellularLocation>
        <location evidence="1">Cytoplasm</location>
    </subcellularLocation>
</comment>
<dbReference type="SUPFAM" id="SSF47446">
    <property type="entry name" value="Signal peptide-binding domain"/>
    <property type="match status" value="1"/>
</dbReference>
<evidence type="ECO:0000256" key="5">
    <source>
        <dbReference type="ARBA" id="ARBA00022801"/>
    </source>
</evidence>
<evidence type="ECO:0000313" key="14">
    <source>
        <dbReference type="EMBL" id="KAF5380897.1"/>
    </source>
</evidence>
<evidence type="ECO:0000256" key="6">
    <source>
        <dbReference type="ARBA" id="ARBA00022884"/>
    </source>
</evidence>
<dbReference type="HAMAP" id="MF_00306">
    <property type="entry name" value="SRP54"/>
    <property type="match status" value="1"/>
</dbReference>
<dbReference type="InterPro" id="IPR042101">
    <property type="entry name" value="SRP54_N_sf"/>
</dbReference>
<dbReference type="SUPFAM" id="SSF47364">
    <property type="entry name" value="Domain of the SRP/SRP receptor G-proteins"/>
    <property type="match status" value="1"/>
</dbReference>
<dbReference type="Pfam" id="PF00448">
    <property type="entry name" value="SRP54"/>
    <property type="match status" value="1"/>
</dbReference>
<organism evidence="14 15">
    <name type="scientific">Tricholomella constricta</name>
    <dbReference type="NCBI Taxonomy" id="117010"/>
    <lineage>
        <taxon>Eukaryota</taxon>
        <taxon>Fungi</taxon>
        <taxon>Dikarya</taxon>
        <taxon>Basidiomycota</taxon>
        <taxon>Agaricomycotina</taxon>
        <taxon>Agaricomycetes</taxon>
        <taxon>Agaricomycetidae</taxon>
        <taxon>Agaricales</taxon>
        <taxon>Tricholomatineae</taxon>
        <taxon>Lyophyllaceae</taxon>
        <taxon>Tricholomella</taxon>
    </lineage>
</organism>
<dbReference type="CDD" id="cd17875">
    <property type="entry name" value="SRP54_G"/>
    <property type="match status" value="1"/>
</dbReference>
<evidence type="ECO:0000259" key="13">
    <source>
        <dbReference type="PROSITE" id="PS00300"/>
    </source>
</evidence>
<comment type="catalytic activity">
    <reaction evidence="12">
        <text>GTP + H2O = GDP + phosphate + H(+)</text>
        <dbReference type="Rhea" id="RHEA:19669"/>
        <dbReference type="ChEBI" id="CHEBI:15377"/>
        <dbReference type="ChEBI" id="CHEBI:15378"/>
        <dbReference type="ChEBI" id="CHEBI:37565"/>
        <dbReference type="ChEBI" id="CHEBI:43474"/>
        <dbReference type="ChEBI" id="CHEBI:58189"/>
        <dbReference type="EC" id="3.6.5.4"/>
    </reaction>
    <physiologicalReaction direction="left-to-right" evidence="12">
        <dbReference type="Rhea" id="RHEA:19670"/>
    </physiologicalReaction>
</comment>
<dbReference type="Gene3D" id="3.40.50.300">
    <property type="entry name" value="P-loop containing nucleotide triphosphate hydrolases"/>
    <property type="match status" value="1"/>
</dbReference>